<feature type="transmembrane region" description="Helical" evidence="12">
    <location>
        <begin position="123"/>
        <end position="141"/>
    </location>
</feature>
<reference evidence="14 15" key="2">
    <citation type="submission" date="2016-08" db="EMBL/GenBank/DDBJ databases">
        <title>Pervasive Adenine N6-methylation of Active Genes in Fungi.</title>
        <authorList>
            <consortium name="DOE Joint Genome Institute"/>
            <person name="Mondo S.J."/>
            <person name="Dannebaum R.O."/>
            <person name="Kuo R.C."/>
            <person name="Labutti K."/>
            <person name="Haridas S."/>
            <person name="Kuo A."/>
            <person name="Salamov A."/>
            <person name="Ahrendt S.R."/>
            <person name="Lipzen A."/>
            <person name="Sullivan W."/>
            <person name="Andreopoulos W.B."/>
            <person name="Clum A."/>
            <person name="Lindquist E."/>
            <person name="Daum C."/>
            <person name="Ramamoorthy G.K."/>
            <person name="Gryganskyi A."/>
            <person name="Culley D."/>
            <person name="Magnuson J.K."/>
            <person name="James T.Y."/>
            <person name="O'Malley M.A."/>
            <person name="Stajich J.E."/>
            <person name="Spatafora J.W."/>
            <person name="Visel A."/>
            <person name="Grigoriev I.V."/>
        </authorList>
    </citation>
    <scope>NUCLEOTIDE SEQUENCE [LARGE SCALE GENOMIC DNA]</scope>
    <source>
        <strain evidence="14 15">S4</strain>
    </source>
</reference>
<proteinExistence type="inferred from homology"/>
<evidence type="ECO:0000256" key="2">
    <source>
        <dbReference type="ARBA" id="ARBA00022448"/>
    </source>
</evidence>
<keyword evidence="2" id="KW-0813">Transport</keyword>
<feature type="domain" description="RanBP2-type" evidence="13">
    <location>
        <begin position="158"/>
        <end position="177"/>
    </location>
</feature>
<protein>
    <submittedName>
        <fullName evidence="14">Gated mechanosensitive channel</fullName>
    </submittedName>
</protein>
<evidence type="ECO:0000256" key="9">
    <source>
        <dbReference type="ARBA" id="ARBA00023065"/>
    </source>
</evidence>
<dbReference type="SUPFAM" id="SSF81330">
    <property type="entry name" value="Gated mechanosensitive channel"/>
    <property type="match status" value="1"/>
</dbReference>
<evidence type="ECO:0000313" key="15">
    <source>
        <dbReference type="Proteomes" id="UP000193944"/>
    </source>
</evidence>
<dbReference type="GO" id="GO:0008270">
    <property type="term" value="F:zinc ion binding"/>
    <property type="evidence" value="ECO:0007669"/>
    <property type="project" value="UniProtKB-KW"/>
</dbReference>
<sequence length="204" mass="21919">MTSSETLNKESNVVLSVGKGALKGAAAGVSFFKDFLNFLNKGNVIDLATGVVIGGAFTKIVDSIVGDLFSPILGLATGGVNLSESFSVISRGKCNITDCDHVDFPTRAEAAKAGVVTLNWGNFIQTLINFLIIGLCVYFVVKLVGLVWRKQEEVSTDWPCPRCKQMNKLGATKCSSCCEDPICPEDVDLELYMKDPEAALKKTN</sequence>
<dbReference type="GO" id="GO:0008381">
    <property type="term" value="F:mechanosensitive monoatomic ion channel activity"/>
    <property type="evidence" value="ECO:0007669"/>
    <property type="project" value="InterPro"/>
</dbReference>
<dbReference type="InterPro" id="IPR001876">
    <property type="entry name" value="Znf_RanBP2"/>
</dbReference>
<evidence type="ECO:0000256" key="6">
    <source>
        <dbReference type="ARBA" id="ARBA00022771"/>
    </source>
</evidence>
<name>A0A1Y1X814_9FUNG</name>
<evidence type="ECO:0000256" key="3">
    <source>
        <dbReference type="ARBA" id="ARBA00022475"/>
    </source>
</evidence>
<evidence type="ECO:0000256" key="12">
    <source>
        <dbReference type="SAM" id="Phobius"/>
    </source>
</evidence>
<accession>A0A1Y1X814</accession>
<evidence type="ECO:0000256" key="5">
    <source>
        <dbReference type="ARBA" id="ARBA00022723"/>
    </source>
</evidence>
<dbReference type="OrthoDB" id="10010920at2759"/>
<evidence type="ECO:0000313" key="14">
    <source>
        <dbReference type="EMBL" id="ORX81887.1"/>
    </source>
</evidence>
<dbReference type="STRING" id="1754192.A0A1Y1X814"/>
<dbReference type="AlphaFoldDB" id="A0A1Y1X814"/>
<keyword evidence="9" id="KW-0406">Ion transport</keyword>
<keyword evidence="11" id="KW-0407">Ion channel</keyword>
<evidence type="ECO:0000256" key="1">
    <source>
        <dbReference type="ARBA" id="ARBA00004141"/>
    </source>
</evidence>
<dbReference type="Pfam" id="PF01741">
    <property type="entry name" value="MscL"/>
    <property type="match status" value="1"/>
</dbReference>
<dbReference type="HAMAP" id="MF_00115">
    <property type="entry name" value="MscL"/>
    <property type="match status" value="1"/>
</dbReference>
<dbReference type="InterPro" id="IPR037673">
    <property type="entry name" value="MSC/AndL"/>
</dbReference>
<dbReference type="EMBL" id="MCFG01000108">
    <property type="protein sequence ID" value="ORX81887.1"/>
    <property type="molecule type" value="Genomic_DNA"/>
</dbReference>
<keyword evidence="7" id="KW-0862">Zinc</keyword>
<dbReference type="Proteomes" id="UP000193944">
    <property type="component" value="Unassembled WGS sequence"/>
</dbReference>
<dbReference type="InterPro" id="IPR001185">
    <property type="entry name" value="MS_channel"/>
</dbReference>
<keyword evidence="4 12" id="KW-0812">Transmembrane</keyword>
<evidence type="ECO:0000256" key="10">
    <source>
        <dbReference type="ARBA" id="ARBA00023136"/>
    </source>
</evidence>
<dbReference type="PROSITE" id="PS01358">
    <property type="entry name" value="ZF_RANBP2_1"/>
    <property type="match status" value="1"/>
</dbReference>
<keyword evidence="10 12" id="KW-0472">Membrane</keyword>
<keyword evidence="6" id="KW-0863">Zinc-finger</keyword>
<evidence type="ECO:0000256" key="8">
    <source>
        <dbReference type="ARBA" id="ARBA00022989"/>
    </source>
</evidence>
<keyword evidence="15" id="KW-1185">Reference proteome</keyword>
<evidence type="ECO:0000256" key="4">
    <source>
        <dbReference type="ARBA" id="ARBA00022692"/>
    </source>
</evidence>
<keyword evidence="5" id="KW-0479">Metal-binding</keyword>
<evidence type="ECO:0000256" key="7">
    <source>
        <dbReference type="ARBA" id="ARBA00022833"/>
    </source>
</evidence>
<gene>
    <name evidence="14" type="ORF">BCR32DRAFT_267997</name>
</gene>
<reference evidence="14 15" key="1">
    <citation type="submission" date="2016-08" db="EMBL/GenBank/DDBJ databases">
        <title>A Parts List for Fungal Cellulosomes Revealed by Comparative Genomics.</title>
        <authorList>
            <consortium name="DOE Joint Genome Institute"/>
            <person name="Haitjema C.H."/>
            <person name="Gilmore S.P."/>
            <person name="Henske J.K."/>
            <person name="Solomon K.V."/>
            <person name="De Groot R."/>
            <person name="Kuo A."/>
            <person name="Mondo S.J."/>
            <person name="Salamov A.A."/>
            <person name="Labutti K."/>
            <person name="Zhao Z."/>
            <person name="Chiniquy J."/>
            <person name="Barry K."/>
            <person name="Brewer H.M."/>
            <person name="Purvine S.O."/>
            <person name="Wright A.T."/>
            <person name="Boxma B."/>
            <person name="Van Alen T."/>
            <person name="Hackstein J.H."/>
            <person name="Baker S.E."/>
            <person name="Grigoriev I.V."/>
            <person name="O'Malley M.A."/>
        </authorList>
    </citation>
    <scope>NUCLEOTIDE SEQUENCE [LARGE SCALE GENOMIC DNA]</scope>
    <source>
        <strain evidence="14 15">S4</strain>
    </source>
</reference>
<dbReference type="PANTHER" id="PTHR30266:SF2">
    <property type="entry name" value="LARGE-CONDUCTANCE MECHANOSENSITIVE CHANNEL"/>
    <property type="match status" value="1"/>
</dbReference>
<dbReference type="NCBIfam" id="TIGR00220">
    <property type="entry name" value="mscL"/>
    <property type="match status" value="1"/>
</dbReference>
<dbReference type="GO" id="GO:0016020">
    <property type="term" value="C:membrane"/>
    <property type="evidence" value="ECO:0007669"/>
    <property type="project" value="UniProtKB-SubCell"/>
</dbReference>
<keyword evidence="3" id="KW-1003">Cell membrane</keyword>
<keyword evidence="8 12" id="KW-1133">Transmembrane helix</keyword>
<evidence type="ECO:0000259" key="13">
    <source>
        <dbReference type="PROSITE" id="PS01358"/>
    </source>
</evidence>
<organism evidence="14 15">
    <name type="scientific">Anaeromyces robustus</name>
    <dbReference type="NCBI Taxonomy" id="1754192"/>
    <lineage>
        <taxon>Eukaryota</taxon>
        <taxon>Fungi</taxon>
        <taxon>Fungi incertae sedis</taxon>
        <taxon>Chytridiomycota</taxon>
        <taxon>Chytridiomycota incertae sedis</taxon>
        <taxon>Neocallimastigomycetes</taxon>
        <taxon>Neocallimastigales</taxon>
        <taxon>Neocallimastigaceae</taxon>
        <taxon>Anaeromyces</taxon>
    </lineage>
</organism>
<comment type="caution">
    <text evidence="14">The sequence shown here is derived from an EMBL/GenBank/DDBJ whole genome shotgun (WGS) entry which is preliminary data.</text>
</comment>
<dbReference type="Gene3D" id="1.10.1200.120">
    <property type="entry name" value="Large-conductance mechanosensitive channel, MscL, domain 1"/>
    <property type="match status" value="1"/>
</dbReference>
<dbReference type="InterPro" id="IPR036019">
    <property type="entry name" value="MscL_channel"/>
</dbReference>
<dbReference type="PANTHER" id="PTHR30266">
    <property type="entry name" value="MECHANOSENSITIVE CHANNEL MSCL"/>
    <property type="match status" value="1"/>
</dbReference>
<evidence type="ECO:0000256" key="11">
    <source>
        <dbReference type="ARBA" id="ARBA00023303"/>
    </source>
</evidence>
<comment type="subcellular location">
    <subcellularLocation>
        <location evidence="1">Membrane</location>
        <topology evidence="1">Multi-pass membrane protein</topology>
    </subcellularLocation>
</comment>